<feature type="domain" description="HTH cro/C1-type" evidence="4">
    <location>
        <begin position="11"/>
        <end position="65"/>
    </location>
</feature>
<dbReference type="GO" id="GO:0003700">
    <property type="term" value="F:DNA-binding transcription factor activity"/>
    <property type="evidence" value="ECO:0007669"/>
    <property type="project" value="TreeGrafter"/>
</dbReference>
<evidence type="ECO:0000256" key="1">
    <source>
        <dbReference type="ARBA" id="ARBA00023015"/>
    </source>
</evidence>
<reference evidence="5" key="1">
    <citation type="submission" date="2021-04" db="EMBL/GenBank/DDBJ databases">
        <authorList>
            <person name="Pira H."/>
            <person name="Risdian C."/>
            <person name="Wink J."/>
        </authorList>
    </citation>
    <scope>NUCLEOTIDE SEQUENCE</scope>
    <source>
        <strain evidence="5">WH158</strain>
    </source>
</reference>
<keyword evidence="3" id="KW-0804">Transcription</keyword>
<dbReference type="InterPro" id="IPR050807">
    <property type="entry name" value="TransReg_Diox_bact_type"/>
</dbReference>
<keyword evidence="2" id="KW-0238">DNA-binding</keyword>
<keyword evidence="1" id="KW-0805">Transcription regulation</keyword>
<dbReference type="CDD" id="cd00093">
    <property type="entry name" value="HTH_XRE"/>
    <property type="match status" value="1"/>
</dbReference>
<dbReference type="GO" id="GO:0003677">
    <property type="term" value="F:DNA binding"/>
    <property type="evidence" value="ECO:0007669"/>
    <property type="project" value="UniProtKB-KW"/>
</dbReference>
<keyword evidence="6" id="KW-1185">Reference proteome</keyword>
<evidence type="ECO:0000313" key="6">
    <source>
        <dbReference type="Proteomes" id="UP001138681"/>
    </source>
</evidence>
<evidence type="ECO:0000256" key="2">
    <source>
        <dbReference type="ARBA" id="ARBA00023125"/>
    </source>
</evidence>
<proteinExistence type="predicted"/>
<dbReference type="AlphaFoldDB" id="A0A9X1F2S6"/>
<evidence type="ECO:0000256" key="3">
    <source>
        <dbReference type="ARBA" id="ARBA00023163"/>
    </source>
</evidence>
<organism evidence="5 6">
    <name type="scientific">Erythrobacter crassostreae</name>
    <dbReference type="NCBI Taxonomy" id="2828328"/>
    <lineage>
        <taxon>Bacteria</taxon>
        <taxon>Pseudomonadati</taxon>
        <taxon>Pseudomonadota</taxon>
        <taxon>Alphaproteobacteria</taxon>
        <taxon>Sphingomonadales</taxon>
        <taxon>Erythrobacteraceae</taxon>
        <taxon>Erythrobacter/Porphyrobacter group</taxon>
        <taxon>Erythrobacter</taxon>
    </lineage>
</organism>
<dbReference type="PROSITE" id="PS50943">
    <property type="entry name" value="HTH_CROC1"/>
    <property type="match status" value="1"/>
</dbReference>
<dbReference type="RefSeq" id="WP_218404261.1">
    <property type="nucleotide sequence ID" value="NZ_JAGSPC010000001.1"/>
</dbReference>
<dbReference type="PANTHER" id="PTHR46797:SF23">
    <property type="entry name" value="HTH-TYPE TRANSCRIPTIONAL REGULATOR SUTR"/>
    <property type="match status" value="1"/>
</dbReference>
<dbReference type="GO" id="GO:0005829">
    <property type="term" value="C:cytosol"/>
    <property type="evidence" value="ECO:0007669"/>
    <property type="project" value="TreeGrafter"/>
</dbReference>
<dbReference type="EMBL" id="JAGSPC010000001">
    <property type="protein sequence ID" value="MBV7259007.1"/>
    <property type="molecule type" value="Genomic_DNA"/>
</dbReference>
<gene>
    <name evidence="5" type="ORF">KCG46_05375</name>
</gene>
<evidence type="ECO:0000259" key="4">
    <source>
        <dbReference type="PROSITE" id="PS50943"/>
    </source>
</evidence>
<dbReference type="InterPro" id="IPR001387">
    <property type="entry name" value="Cro/C1-type_HTH"/>
</dbReference>
<sequence length="67" mass="7810">MDIRDRLAANLRRIRHEKGWSQEEFAHEADIHRTYISDLERAARNPSIEVIEKLAKTLKVNAGQLLD</sequence>
<dbReference type="SMART" id="SM00530">
    <property type="entry name" value="HTH_XRE"/>
    <property type="match status" value="1"/>
</dbReference>
<evidence type="ECO:0000313" key="5">
    <source>
        <dbReference type="EMBL" id="MBV7259007.1"/>
    </source>
</evidence>
<name>A0A9X1F2S6_9SPHN</name>
<dbReference type="Proteomes" id="UP001138681">
    <property type="component" value="Unassembled WGS sequence"/>
</dbReference>
<dbReference type="PANTHER" id="PTHR46797">
    <property type="entry name" value="HTH-TYPE TRANSCRIPTIONAL REGULATOR"/>
    <property type="match status" value="1"/>
</dbReference>
<dbReference type="Pfam" id="PF01381">
    <property type="entry name" value="HTH_3"/>
    <property type="match status" value="1"/>
</dbReference>
<comment type="caution">
    <text evidence="5">The sequence shown here is derived from an EMBL/GenBank/DDBJ whole genome shotgun (WGS) entry which is preliminary data.</text>
</comment>
<accession>A0A9X1F2S6</accession>
<protein>
    <submittedName>
        <fullName evidence="5">Helix-turn-helix transcriptional regulator</fullName>
    </submittedName>
</protein>